<gene>
    <name evidence="1" type="ORF">NF557_16165</name>
</gene>
<organism evidence="1 2">
    <name type="scientific">Ornithinimicrobium cryptoxanthini</name>
    <dbReference type="NCBI Taxonomy" id="2934161"/>
    <lineage>
        <taxon>Bacteria</taxon>
        <taxon>Bacillati</taxon>
        <taxon>Actinomycetota</taxon>
        <taxon>Actinomycetes</taxon>
        <taxon>Micrococcales</taxon>
        <taxon>Ornithinimicrobiaceae</taxon>
        <taxon>Ornithinimicrobium</taxon>
    </lineage>
</organism>
<dbReference type="EMBL" id="CP099490">
    <property type="protein sequence ID" value="USQ76102.1"/>
    <property type="molecule type" value="Genomic_DNA"/>
</dbReference>
<dbReference type="RefSeq" id="WP_252620797.1">
    <property type="nucleotide sequence ID" value="NZ_CP099490.1"/>
</dbReference>
<protein>
    <recommendedName>
        <fullName evidence="3">BioF2-like acetyltransferase domain-containing protein</fullName>
    </recommendedName>
</protein>
<evidence type="ECO:0000313" key="1">
    <source>
        <dbReference type="EMBL" id="USQ76102.1"/>
    </source>
</evidence>
<proteinExistence type="predicted"/>
<name>A0ABY4YH73_9MICO</name>
<dbReference type="Gene3D" id="3.40.630.30">
    <property type="match status" value="1"/>
</dbReference>
<evidence type="ECO:0000313" key="2">
    <source>
        <dbReference type="Proteomes" id="UP001056535"/>
    </source>
</evidence>
<dbReference type="InterPro" id="IPR016181">
    <property type="entry name" value="Acyl_CoA_acyltransferase"/>
</dbReference>
<dbReference type="Proteomes" id="UP001056535">
    <property type="component" value="Chromosome"/>
</dbReference>
<accession>A0ABY4YH73</accession>
<sequence>MNATPSSKHSCAGTTSDLDYASLTNPGLVDWFSSKYDLVPEALYYESNKAVLEVILFADKRGRFVMPRHLPYVPMSIRRVGPAVDRSAVSGLLEQFAKTLKARKFGGALALPPIISDVRAFQWAGFLVEPQYTYTCKLPYDLDSADARLKKRIRNVSRKGLTYQELEHPQHIYPLLRDASDRKGYKLGITLDDLYSLRAGLGAAALRTSAVRGGDGEVLSAGIRLLTPGATALGWLQATTPRGLSLGAAQFMQKEVLEELASAGATTYDYIGANIPSVDASKKRWGMNLHAYYVIQHPSDRAIREVKTRAYTWLKAARIRTNRYSTRTVDSG</sequence>
<evidence type="ECO:0008006" key="3">
    <source>
        <dbReference type="Google" id="ProtNLM"/>
    </source>
</evidence>
<reference evidence="1" key="1">
    <citation type="submission" date="2022-06" db="EMBL/GenBank/DDBJ databases">
        <title>Ornithinimicrobium JY.X270.</title>
        <authorList>
            <person name="Huang Y."/>
        </authorList>
    </citation>
    <scope>NUCLEOTIDE SEQUENCE</scope>
    <source>
        <strain evidence="1">JY.X270</strain>
    </source>
</reference>
<keyword evidence="2" id="KW-1185">Reference proteome</keyword>
<dbReference type="SUPFAM" id="SSF55729">
    <property type="entry name" value="Acyl-CoA N-acyltransferases (Nat)"/>
    <property type="match status" value="1"/>
</dbReference>